<evidence type="ECO:0008006" key="5">
    <source>
        <dbReference type="Google" id="ProtNLM"/>
    </source>
</evidence>
<feature type="region of interest" description="Disordered" evidence="1">
    <location>
        <begin position="29"/>
        <end position="57"/>
    </location>
</feature>
<name>A0AA95IDF0_9BACL</name>
<protein>
    <recommendedName>
        <fullName evidence="5">Lipoprotein</fullName>
    </recommendedName>
</protein>
<dbReference type="InterPro" id="IPR046720">
    <property type="entry name" value="DUF6612"/>
</dbReference>
<dbReference type="PROSITE" id="PS51257">
    <property type="entry name" value="PROKAR_LIPOPROTEIN"/>
    <property type="match status" value="1"/>
</dbReference>
<accession>A0AA95IDF0</accession>
<dbReference type="Proteomes" id="UP001177943">
    <property type="component" value="Chromosome"/>
</dbReference>
<feature type="compositionally biased region" description="Low complexity" evidence="1">
    <location>
        <begin position="30"/>
        <end position="52"/>
    </location>
</feature>
<evidence type="ECO:0000313" key="4">
    <source>
        <dbReference type="Proteomes" id="UP001177943"/>
    </source>
</evidence>
<feature type="signal peptide" evidence="2">
    <location>
        <begin position="1"/>
        <end position="20"/>
    </location>
</feature>
<dbReference type="KEGG" id="pwn:QNH46_06430"/>
<feature type="chain" id="PRO_5041689907" description="Lipoprotein" evidence="2">
    <location>
        <begin position="21"/>
        <end position="293"/>
    </location>
</feature>
<dbReference type="Gene3D" id="2.50.20.20">
    <property type="match status" value="1"/>
</dbReference>
<reference evidence="3" key="1">
    <citation type="submission" date="2023-05" db="EMBL/GenBank/DDBJ databases">
        <title>Comparative genomics of Bacillaceae isolates and their secondary metabolite potential.</title>
        <authorList>
            <person name="Song L."/>
            <person name="Nielsen L.J."/>
            <person name="Mohite O."/>
            <person name="Xu X."/>
            <person name="Weber T."/>
            <person name="Kovacs A.T."/>
        </authorList>
    </citation>
    <scope>NUCLEOTIDE SEQUENCE</scope>
    <source>
        <strain evidence="3">B2_4</strain>
    </source>
</reference>
<evidence type="ECO:0000256" key="1">
    <source>
        <dbReference type="SAM" id="MobiDB-lite"/>
    </source>
</evidence>
<dbReference type="EMBL" id="CP126084">
    <property type="protein sequence ID" value="WHX50298.1"/>
    <property type="molecule type" value="Genomic_DNA"/>
</dbReference>
<gene>
    <name evidence="3" type="ORF">QNH46_06430</name>
</gene>
<organism evidence="3 4">
    <name type="scientific">Paenibacillus woosongensis</name>
    <dbReference type="NCBI Taxonomy" id="307580"/>
    <lineage>
        <taxon>Bacteria</taxon>
        <taxon>Bacillati</taxon>
        <taxon>Bacillota</taxon>
        <taxon>Bacilli</taxon>
        <taxon>Bacillales</taxon>
        <taxon>Paenibacillaceae</taxon>
        <taxon>Paenibacillus</taxon>
    </lineage>
</organism>
<dbReference type="Pfam" id="PF20316">
    <property type="entry name" value="DUF6612"/>
    <property type="match status" value="1"/>
</dbReference>
<dbReference type="RefSeq" id="WP_283927380.1">
    <property type="nucleotide sequence ID" value="NZ_CP126084.1"/>
</dbReference>
<sequence>MNKWMAILIAGLMAAVVASGCTVKSNTEEVNTSTVSDSKNNKSSNANATTSNQNLPKAEELIQRMNEAGKELMSFSTEVDVYQTIINRVSNTASTEQIIDSLTRSDIIKEPFQTHSSTQTKMHTEDMSMVMEQYVTKDAIYMKLGNDWMKMNEEMRSKAMPSMVEAGYPWRQLEPYRSVEDALEVSEEGGHYVIRAKLNDSQLLKFTKSYRNQTNYRGEPLTDNYTDIKIRKANIVYTVRKDTYYPVEVSLSTDMDVTMSGNTFSIKSESWSKYSNYNEIQEINIPQEVLAVQ</sequence>
<keyword evidence="2" id="KW-0732">Signal</keyword>
<proteinExistence type="predicted"/>
<evidence type="ECO:0000313" key="3">
    <source>
        <dbReference type="EMBL" id="WHX50298.1"/>
    </source>
</evidence>
<evidence type="ECO:0000256" key="2">
    <source>
        <dbReference type="SAM" id="SignalP"/>
    </source>
</evidence>
<dbReference type="AlphaFoldDB" id="A0AA95IDF0"/>